<feature type="region of interest" description="Disordered" evidence="1">
    <location>
        <begin position="1"/>
        <end position="44"/>
    </location>
</feature>
<name>A0A7W9HNT0_9PSEU</name>
<evidence type="ECO:0000256" key="2">
    <source>
        <dbReference type="SAM" id="Phobius"/>
    </source>
</evidence>
<protein>
    <submittedName>
        <fullName evidence="3">Uncharacterized protein</fullName>
    </submittedName>
</protein>
<accession>A0A7W9HNT0</accession>
<feature type="transmembrane region" description="Helical" evidence="2">
    <location>
        <begin position="47"/>
        <end position="65"/>
    </location>
</feature>
<dbReference type="AlphaFoldDB" id="A0A7W9HNT0"/>
<dbReference type="EMBL" id="JACHMO010000001">
    <property type="protein sequence ID" value="MBB5805283.1"/>
    <property type="molecule type" value="Genomic_DNA"/>
</dbReference>
<sequence>MERPPSDFSAFDPRAHGPADQSVPQQPQGAWSAPSPAPSAPRKGKKWPFVVGAIVVLVVVGAALGSTGGQLDAGGPASSDAAITSASTAAKVTTTSVRVTTTTTIPPPPPPSVYSGAGDDVITLDRPVGLKIVKFECPACSGNTVLKSDGFESLLVNEIGAYSGTRWMDIRDGSRTTTLTVNATGSWTVTVGGIDLAVMAEGPMSGTGDSVLLMMGSAKKVKITNVGESNFAVHAVSLKAGRVELLVNHIGGYEGTVPLSGPAMIQVASSGNWTITPS</sequence>
<reference evidence="3 4" key="1">
    <citation type="submission" date="2020-08" db="EMBL/GenBank/DDBJ databases">
        <title>Sequencing the genomes of 1000 actinobacteria strains.</title>
        <authorList>
            <person name="Klenk H.-P."/>
        </authorList>
    </citation>
    <scope>NUCLEOTIDE SEQUENCE [LARGE SCALE GENOMIC DNA]</scope>
    <source>
        <strain evidence="3 4">DSM 45486</strain>
    </source>
</reference>
<feature type="compositionally biased region" description="Low complexity" evidence="1">
    <location>
        <begin position="24"/>
        <end position="34"/>
    </location>
</feature>
<keyword evidence="2" id="KW-0472">Membrane</keyword>
<keyword evidence="2" id="KW-0812">Transmembrane</keyword>
<evidence type="ECO:0000313" key="4">
    <source>
        <dbReference type="Proteomes" id="UP000552097"/>
    </source>
</evidence>
<evidence type="ECO:0000313" key="3">
    <source>
        <dbReference type="EMBL" id="MBB5805283.1"/>
    </source>
</evidence>
<organism evidence="3 4">
    <name type="scientific">Saccharothrix ecbatanensis</name>
    <dbReference type="NCBI Taxonomy" id="1105145"/>
    <lineage>
        <taxon>Bacteria</taxon>
        <taxon>Bacillati</taxon>
        <taxon>Actinomycetota</taxon>
        <taxon>Actinomycetes</taxon>
        <taxon>Pseudonocardiales</taxon>
        <taxon>Pseudonocardiaceae</taxon>
        <taxon>Saccharothrix</taxon>
    </lineage>
</organism>
<dbReference type="Proteomes" id="UP000552097">
    <property type="component" value="Unassembled WGS sequence"/>
</dbReference>
<keyword evidence="2" id="KW-1133">Transmembrane helix</keyword>
<comment type="caution">
    <text evidence="3">The sequence shown here is derived from an EMBL/GenBank/DDBJ whole genome shotgun (WGS) entry which is preliminary data.</text>
</comment>
<proteinExistence type="predicted"/>
<keyword evidence="4" id="KW-1185">Reference proteome</keyword>
<dbReference type="RefSeq" id="WP_184923698.1">
    <property type="nucleotide sequence ID" value="NZ_JACHMO010000001.1"/>
</dbReference>
<gene>
    <name evidence="3" type="ORF">F4560_005051</name>
</gene>
<evidence type="ECO:0000256" key="1">
    <source>
        <dbReference type="SAM" id="MobiDB-lite"/>
    </source>
</evidence>